<reference evidence="1" key="1">
    <citation type="submission" date="2018-05" db="EMBL/GenBank/DDBJ databases">
        <authorList>
            <person name="Lanie J.A."/>
            <person name="Ng W.-L."/>
            <person name="Kazmierczak K.M."/>
            <person name="Andrzejewski T.M."/>
            <person name="Davidsen T.M."/>
            <person name="Wayne K.J."/>
            <person name="Tettelin H."/>
            <person name="Glass J.I."/>
            <person name="Rusch D."/>
            <person name="Podicherti R."/>
            <person name="Tsui H.-C.T."/>
            <person name="Winkler M.E."/>
        </authorList>
    </citation>
    <scope>NUCLEOTIDE SEQUENCE</scope>
</reference>
<sequence>MWAGDMLDSSADKVYKEWKNRNQKLSYLFYQEVASVLRNRSWVRQPNIRKVLEVVDGQHPILLKEFMARNVSLETMCILDLIIGYTRDWHALISEQVVYPDIHIKINKYKTFIDIDVEDYKKTLLELCST</sequence>
<name>A0A382NI38_9ZZZZ</name>
<evidence type="ECO:0000313" key="1">
    <source>
        <dbReference type="EMBL" id="SVC60869.1"/>
    </source>
</evidence>
<gene>
    <name evidence="1" type="ORF">METZ01_LOCUS313723</name>
</gene>
<accession>A0A382NI38</accession>
<organism evidence="1">
    <name type="scientific">marine metagenome</name>
    <dbReference type="NCBI Taxonomy" id="408172"/>
    <lineage>
        <taxon>unclassified sequences</taxon>
        <taxon>metagenomes</taxon>
        <taxon>ecological metagenomes</taxon>
    </lineage>
</organism>
<dbReference type="EMBL" id="UINC01100653">
    <property type="protein sequence ID" value="SVC60869.1"/>
    <property type="molecule type" value="Genomic_DNA"/>
</dbReference>
<protein>
    <submittedName>
        <fullName evidence="1">Uncharacterized protein</fullName>
    </submittedName>
</protein>
<dbReference type="Gene3D" id="1.10.220.50">
    <property type="entry name" value="Bacteriophage T4, Gp59, helicase assembly protein, C-terminal domain"/>
    <property type="match status" value="1"/>
</dbReference>
<proteinExistence type="predicted"/>
<dbReference type="SUPFAM" id="SSF48493">
    <property type="entry name" value="gene 59 helicase assembly protein"/>
    <property type="match status" value="1"/>
</dbReference>
<dbReference type="InterPro" id="IPR023197">
    <property type="entry name" value="Phage_T4_Gp59_dom_sf"/>
</dbReference>
<dbReference type="InterPro" id="IPR037082">
    <property type="entry name" value="Phage_T4_Gp59_C_sf"/>
</dbReference>
<dbReference type="AlphaFoldDB" id="A0A382NI38"/>